<reference evidence="8 9" key="1">
    <citation type="submission" date="2016-09" db="EMBL/GenBank/DDBJ databases">
        <title>Genome-resolved meta-omics ties microbial dynamics to process performance in biotechnology for thiocyanate degradation.</title>
        <authorList>
            <person name="Kantor R.S."/>
            <person name="Huddy R.J."/>
            <person name="Iyer R."/>
            <person name="Thomas B.C."/>
            <person name="Brown C.T."/>
            <person name="Anantharaman K."/>
            <person name="Tringe S."/>
            <person name="Hettich R.L."/>
            <person name="Harrison S.T."/>
            <person name="Banfield J.F."/>
        </authorList>
    </citation>
    <scope>NUCLEOTIDE SEQUENCE [LARGE SCALE GENOMIC DNA]</scope>
    <source>
        <strain evidence="8">59-99</strain>
    </source>
</reference>
<evidence type="ECO:0000256" key="5">
    <source>
        <dbReference type="ARBA" id="ARBA00022679"/>
    </source>
</evidence>
<evidence type="ECO:0000256" key="2">
    <source>
        <dbReference type="ARBA" id="ARBA00007424"/>
    </source>
</evidence>
<comment type="catalytic activity">
    <reaction evidence="6 7">
        <text>(2S)-2-hydroxy-3-oxobutyl phosphate + 5-amino-6-(D-ribitylamino)uracil = 6,7-dimethyl-8-(1-D-ribityl)lumazine + phosphate + 2 H2O + H(+)</text>
        <dbReference type="Rhea" id="RHEA:26152"/>
        <dbReference type="ChEBI" id="CHEBI:15377"/>
        <dbReference type="ChEBI" id="CHEBI:15378"/>
        <dbReference type="ChEBI" id="CHEBI:15934"/>
        <dbReference type="ChEBI" id="CHEBI:43474"/>
        <dbReference type="ChEBI" id="CHEBI:58201"/>
        <dbReference type="ChEBI" id="CHEBI:58830"/>
        <dbReference type="EC" id="2.5.1.78"/>
    </reaction>
</comment>
<feature type="binding site" evidence="7">
    <location>
        <begin position="81"/>
        <end position="83"/>
    </location>
    <ligand>
        <name>5-amino-6-(D-ribitylamino)uracil</name>
        <dbReference type="ChEBI" id="CHEBI:15934"/>
    </ligand>
</feature>
<keyword evidence="5 7" id="KW-0808">Transferase</keyword>
<dbReference type="InterPro" id="IPR034964">
    <property type="entry name" value="LS"/>
</dbReference>
<feature type="binding site" evidence="7">
    <location>
        <begin position="57"/>
        <end position="59"/>
    </location>
    <ligand>
        <name>5-amino-6-(D-ribitylamino)uracil</name>
        <dbReference type="ChEBI" id="CHEBI:15934"/>
    </ligand>
</feature>
<dbReference type="STRING" id="1895771.BGO89_12325"/>
<evidence type="ECO:0000313" key="9">
    <source>
        <dbReference type="Proteomes" id="UP000184233"/>
    </source>
</evidence>
<accession>A0A1M3KXZ9</accession>
<gene>
    <name evidence="7" type="primary">ribH</name>
    <name evidence="8" type="ORF">BGO89_12325</name>
</gene>
<evidence type="ECO:0000313" key="8">
    <source>
        <dbReference type="EMBL" id="OJX57267.1"/>
    </source>
</evidence>
<evidence type="ECO:0000256" key="4">
    <source>
        <dbReference type="ARBA" id="ARBA00022619"/>
    </source>
</evidence>
<dbReference type="HAMAP" id="MF_00178">
    <property type="entry name" value="Lumazine_synth"/>
    <property type="match status" value="1"/>
</dbReference>
<feature type="active site" description="Proton donor" evidence="7">
    <location>
        <position position="89"/>
    </location>
</feature>
<dbReference type="GO" id="GO:0000906">
    <property type="term" value="F:6,7-dimethyl-8-ribityllumazine synthase activity"/>
    <property type="evidence" value="ECO:0007669"/>
    <property type="project" value="UniProtKB-UniRule"/>
</dbReference>
<feature type="binding site" evidence="7">
    <location>
        <position position="114"/>
    </location>
    <ligand>
        <name>5-amino-6-(D-ribitylamino)uracil</name>
        <dbReference type="ChEBI" id="CHEBI:15934"/>
    </ligand>
</feature>
<dbReference type="EMBL" id="MKVH01000024">
    <property type="protein sequence ID" value="OJX57267.1"/>
    <property type="molecule type" value="Genomic_DNA"/>
</dbReference>
<dbReference type="InterPro" id="IPR036467">
    <property type="entry name" value="LS/RS_sf"/>
</dbReference>
<evidence type="ECO:0000256" key="3">
    <source>
        <dbReference type="ARBA" id="ARBA00012664"/>
    </source>
</evidence>
<comment type="similarity">
    <text evidence="2 7">Belongs to the DMRL synthase family.</text>
</comment>
<dbReference type="InterPro" id="IPR002180">
    <property type="entry name" value="LS/RS"/>
</dbReference>
<dbReference type="Proteomes" id="UP000184233">
    <property type="component" value="Unassembled WGS sequence"/>
</dbReference>
<dbReference type="SUPFAM" id="SSF52121">
    <property type="entry name" value="Lumazine synthase"/>
    <property type="match status" value="1"/>
</dbReference>
<dbReference type="Pfam" id="PF00885">
    <property type="entry name" value="DMRL_synthase"/>
    <property type="match status" value="1"/>
</dbReference>
<dbReference type="NCBIfam" id="TIGR00114">
    <property type="entry name" value="lumazine-synth"/>
    <property type="match status" value="1"/>
</dbReference>
<feature type="binding site" evidence="7">
    <location>
        <begin position="86"/>
        <end position="87"/>
    </location>
    <ligand>
        <name>(2S)-2-hydroxy-3-oxobutyl phosphate</name>
        <dbReference type="ChEBI" id="CHEBI:58830"/>
    </ligand>
</feature>
<dbReference type="GO" id="GO:0009349">
    <property type="term" value="C:riboflavin synthase complex"/>
    <property type="evidence" value="ECO:0007669"/>
    <property type="project" value="UniProtKB-UniRule"/>
</dbReference>
<dbReference type="PANTHER" id="PTHR21058:SF0">
    <property type="entry name" value="6,7-DIMETHYL-8-RIBITYLLUMAZINE SYNTHASE"/>
    <property type="match status" value="1"/>
</dbReference>
<keyword evidence="4 7" id="KW-0686">Riboflavin biosynthesis</keyword>
<feature type="binding site" evidence="7">
    <location>
        <position position="128"/>
    </location>
    <ligand>
        <name>(2S)-2-hydroxy-3-oxobutyl phosphate</name>
        <dbReference type="ChEBI" id="CHEBI:58830"/>
    </ligand>
</feature>
<dbReference type="CDD" id="cd09209">
    <property type="entry name" value="Lumazine_synthase-I"/>
    <property type="match status" value="1"/>
</dbReference>
<dbReference type="UniPathway" id="UPA00275">
    <property type="reaction ID" value="UER00404"/>
</dbReference>
<name>A0A1M3KXZ9_9BACT</name>
<protein>
    <recommendedName>
        <fullName evidence="3 7">6,7-dimethyl-8-ribityllumazine synthase</fullName>
        <shortName evidence="7">DMRL synthase</shortName>
        <shortName evidence="7">LS</shortName>
        <shortName evidence="7">Lumazine synthase</shortName>
        <ecNumber evidence="3 7">2.5.1.78</ecNumber>
    </recommendedName>
</protein>
<comment type="function">
    <text evidence="7">Catalyzes the formation of 6,7-dimethyl-8-ribityllumazine by condensation of 5-amino-6-(D-ribitylamino)uracil with 3,4-dihydroxy-2-butanone 4-phosphate. This is the penultimate step in the biosynthesis of riboflavin.</text>
</comment>
<evidence type="ECO:0000256" key="6">
    <source>
        <dbReference type="ARBA" id="ARBA00048785"/>
    </source>
</evidence>
<evidence type="ECO:0000256" key="7">
    <source>
        <dbReference type="HAMAP-Rule" id="MF_00178"/>
    </source>
</evidence>
<proteinExistence type="inferred from homology"/>
<sequence length="163" mass="16989">MTQAITGRTDGAGLRIGIVAALWNDFITGKLLEGALETLQLHGVHEDDVTVVRCPGSFEIPIVASTMAESGCYDAIVTLGVVIKGDTAHFEYVSGPVADSIARISVDTGIPCVFGVLTTYTIEQAQERAGGGMGNKGAEAAVVALQMASILTQLDEAHARQES</sequence>
<dbReference type="AlphaFoldDB" id="A0A1M3KXZ9"/>
<dbReference type="GO" id="GO:0009231">
    <property type="term" value="P:riboflavin biosynthetic process"/>
    <property type="evidence" value="ECO:0007669"/>
    <property type="project" value="UniProtKB-UniRule"/>
</dbReference>
<evidence type="ECO:0000256" key="1">
    <source>
        <dbReference type="ARBA" id="ARBA00004917"/>
    </source>
</evidence>
<dbReference type="EC" id="2.5.1.78" evidence="3 7"/>
<dbReference type="GO" id="GO:0005829">
    <property type="term" value="C:cytosol"/>
    <property type="evidence" value="ECO:0007669"/>
    <property type="project" value="TreeGrafter"/>
</dbReference>
<dbReference type="Gene3D" id="3.40.50.960">
    <property type="entry name" value="Lumazine/riboflavin synthase"/>
    <property type="match status" value="1"/>
</dbReference>
<feature type="binding site" evidence="7">
    <location>
        <position position="23"/>
    </location>
    <ligand>
        <name>5-amino-6-(D-ribitylamino)uracil</name>
        <dbReference type="ChEBI" id="CHEBI:15934"/>
    </ligand>
</feature>
<organism evidence="8 9">
    <name type="scientific">Candidatus Kapaibacterium thiocyanatum</name>
    <dbReference type="NCBI Taxonomy" id="1895771"/>
    <lineage>
        <taxon>Bacteria</taxon>
        <taxon>Pseudomonadati</taxon>
        <taxon>Candidatus Kapaibacteriota</taxon>
        <taxon>Candidatus Kapaibacteriia</taxon>
        <taxon>Candidatus Kapaibacteriales</taxon>
        <taxon>Candidatus Kapaibacteriaceae</taxon>
        <taxon>Candidatus Kapaibacterium</taxon>
    </lineage>
</organism>
<comment type="caution">
    <text evidence="8">The sequence shown here is derived from an EMBL/GenBank/DDBJ whole genome shotgun (WGS) entry which is preliminary data.</text>
</comment>
<dbReference type="PANTHER" id="PTHR21058">
    <property type="entry name" value="6,7-DIMETHYL-8-RIBITYLLUMAZINE SYNTHASE DMRL SYNTHASE LUMAZINE SYNTHASE"/>
    <property type="match status" value="1"/>
</dbReference>
<comment type="pathway">
    <text evidence="1 7">Cofactor biosynthesis; riboflavin biosynthesis; riboflavin from 2-hydroxy-3-oxobutyl phosphate and 5-amino-6-(D-ribitylamino)uracil: step 1/2.</text>
</comment>